<keyword evidence="1" id="KW-1133">Transmembrane helix</keyword>
<reference evidence="2" key="1">
    <citation type="journal article" date="2021" name="Microorganisms">
        <title>Phylogenomic Reconstruction and Metabolic Potential of the Genus Aminobacter.</title>
        <authorList>
            <person name="Artuso I."/>
            <person name="Turrini P."/>
            <person name="Pirolo M."/>
            <person name="Lugli G.A."/>
            <person name="Ventura M."/>
            <person name="Visca P."/>
        </authorList>
    </citation>
    <scope>NUCLEOTIDE SEQUENCE</scope>
    <source>
        <strain evidence="2">LMG 26462</strain>
    </source>
</reference>
<protein>
    <submittedName>
        <fullName evidence="2">Uncharacterized protein</fullName>
    </submittedName>
</protein>
<accession>A0A9X1AGH5</accession>
<dbReference type="AlphaFoldDB" id="A0A9X1AGH5"/>
<gene>
    <name evidence="2" type="ORF">J1C56_28265</name>
</gene>
<keyword evidence="1" id="KW-0472">Membrane</keyword>
<name>A0A9X1AGH5_9HYPH</name>
<feature type="transmembrane region" description="Helical" evidence="1">
    <location>
        <begin position="41"/>
        <end position="62"/>
    </location>
</feature>
<comment type="caution">
    <text evidence="2">The sequence shown here is derived from an EMBL/GenBank/DDBJ whole genome shotgun (WGS) entry which is preliminary data.</text>
</comment>
<dbReference type="Proteomes" id="UP001138921">
    <property type="component" value="Unassembled WGS sequence"/>
</dbReference>
<evidence type="ECO:0000313" key="2">
    <source>
        <dbReference type="EMBL" id="MBT1159470.1"/>
    </source>
</evidence>
<reference evidence="2" key="2">
    <citation type="submission" date="2021-03" db="EMBL/GenBank/DDBJ databases">
        <authorList>
            <person name="Artuso I."/>
            <person name="Turrini P."/>
            <person name="Pirolo M."/>
            <person name="Lugli G.A."/>
            <person name="Ventura M."/>
            <person name="Visca P."/>
        </authorList>
    </citation>
    <scope>NUCLEOTIDE SEQUENCE</scope>
    <source>
        <strain evidence="2">LMG 26462</strain>
    </source>
</reference>
<keyword evidence="3" id="KW-1185">Reference proteome</keyword>
<dbReference type="RefSeq" id="WP_214393321.1">
    <property type="nucleotide sequence ID" value="NZ_JAFLWW010000012.1"/>
</dbReference>
<proteinExistence type="predicted"/>
<evidence type="ECO:0000313" key="3">
    <source>
        <dbReference type="Proteomes" id="UP001138921"/>
    </source>
</evidence>
<organism evidence="2 3">
    <name type="scientific">Aminobacter anthyllidis</name>
    <dbReference type="NCBI Taxonomy" id="1035067"/>
    <lineage>
        <taxon>Bacteria</taxon>
        <taxon>Pseudomonadati</taxon>
        <taxon>Pseudomonadota</taxon>
        <taxon>Alphaproteobacteria</taxon>
        <taxon>Hyphomicrobiales</taxon>
        <taxon>Phyllobacteriaceae</taxon>
        <taxon>Aminobacter</taxon>
    </lineage>
</organism>
<keyword evidence="1" id="KW-0812">Transmembrane</keyword>
<sequence length="89" mass="9518">MALFNRMDLTVAAKMPYALAKKIFAAAFHATLGKMTNMNPLITACGALLLGIVSEIIGSSLLPKTQQFTKFGPTVSGAPRHLSRNRLDG</sequence>
<dbReference type="EMBL" id="JAFLWW010000012">
    <property type="protein sequence ID" value="MBT1159470.1"/>
    <property type="molecule type" value="Genomic_DNA"/>
</dbReference>
<evidence type="ECO:0000256" key="1">
    <source>
        <dbReference type="SAM" id="Phobius"/>
    </source>
</evidence>